<reference evidence="3 4" key="1">
    <citation type="submission" date="2019-12" db="EMBL/GenBank/DDBJ databases">
        <title>Whole genome shotgun sequence of Streptomyces hygroscopicus subsp. glebosus NBRC 13786.</title>
        <authorList>
            <person name="Ichikawa N."/>
            <person name="Kimura A."/>
            <person name="Kitahashi Y."/>
            <person name="Komaki H."/>
            <person name="Tamura T."/>
        </authorList>
    </citation>
    <scope>NUCLEOTIDE SEQUENCE [LARGE SCALE GENOMIC DNA]</scope>
    <source>
        <strain evidence="3 4">NBRC 13786</strain>
    </source>
</reference>
<dbReference type="Proteomes" id="UP000430079">
    <property type="component" value="Unassembled WGS sequence"/>
</dbReference>
<evidence type="ECO:0000259" key="2">
    <source>
        <dbReference type="Pfam" id="PF21686"/>
    </source>
</evidence>
<keyword evidence="4" id="KW-1185">Reference proteome</keyword>
<dbReference type="Pfam" id="PF21686">
    <property type="entry name" value="LigD_Prim-Pol"/>
    <property type="match status" value="1"/>
</dbReference>
<sequence length="325" mass="35162">MSPITVVEGRRLSLTNLDKVLYPETGTTKGEVLHYCTTTAGPLLAHLHDRPLSFLRYPDGPDGQRFFTKNVPPGTPSWVTTCEVPHSRSGPTRQVLLQDLPALVWAANLVVELHTPQWTRQAPGVADRLVFDLDPGAPATIVECCTAAQWLRDRLAADGLDVYAKTSGSKGLHLIVPVEPTPSERTTAYARSLAVEAAAALPDLIVHKMTKALRPGKVFIDFSQNAAAKTTAVAYTLRARATPTVSAPVTWDEIAGCTEPRQLTFLFDEIEPRCARYGDLLAPLLDPDRARPLPAAGSRRPGTARGEPRAGGGPAGRSHRVRPRP</sequence>
<organism evidence="3 4">
    <name type="scientific">Streptomyces glebosus</name>
    <dbReference type="NCBI Taxonomy" id="249580"/>
    <lineage>
        <taxon>Bacteria</taxon>
        <taxon>Bacillati</taxon>
        <taxon>Actinomycetota</taxon>
        <taxon>Actinomycetes</taxon>
        <taxon>Kitasatosporales</taxon>
        <taxon>Streptomycetaceae</taxon>
        <taxon>Streptomyces</taxon>
    </lineage>
</organism>
<protein>
    <submittedName>
        <fullName evidence="3">ATP-dependent DNA ligase</fullName>
    </submittedName>
</protein>
<dbReference type="PANTHER" id="PTHR42705">
    <property type="entry name" value="BIFUNCTIONAL NON-HOMOLOGOUS END JOINING PROTEIN LIGD"/>
    <property type="match status" value="1"/>
</dbReference>
<evidence type="ECO:0000313" key="3">
    <source>
        <dbReference type="EMBL" id="GFE12523.1"/>
    </source>
</evidence>
<gene>
    <name evidence="3" type="ORF">Sgleb_05700</name>
</gene>
<dbReference type="InterPro" id="IPR033649">
    <property type="entry name" value="MtLigD_Pol-like"/>
</dbReference>
<evidence type="ECO:0000313" key="4">
    <source>
        <dbReference type="Proteomes" id="UP000430079"/>
    </source>
</evidence>
<dbReference type="GO" id="GO:0016874">
    <property type="term" value="F:ligase activity"/>
    <property type="evidence" value="ECO:0007669"/>
    <property type="project" value="UniProtKB-KW"/>
</dbReference>
<dbReference type="Gene3D" id="3.90.920.10">
    <property type="entry name" value="DNA primase, PRIM domain"/>
    <property type="match status" value="1"/>
</dbReference>
<dbReference type="EMBL" id="BLIO01000001">
    <property type="protein sequence ID" value="GFE12523.1"/>
    <property type="molecule type" value="Genomic_DNA"/>
</dbReference>
<dbReference type="PANTHER" id="PTHR42705:SF2">
    <property type="entry name" value="BIFUNCTIONAL NON-HOMOLOGOUS END JOINING PROTEIN LIGD"/>
    <property type="match status" value="1"/>
</dbReference>
<dbReference type="NCBIfam" id="TIGR02778">
    <property type="entry name" value="ligD_pol"/>
    <property type="match status" value="1"/>
</dbReference>
<name>A0A640SLY3_9ACTN</name>
<comment type="caution">
    <text evidence="3">The sequence shown here is derived from an EMBL/GenBank/DDBJ whole genome shotgun (WGS) entry which is preliminary data.</text>
</comment>
<dbReference type="CDD" id="cd04863">
    <property type="entry name" value="MtLigD_Pol_like"/>
    <property type="match status" value="1"/>
</dbReference>
<accession>A0A640SLY3</accession>
<dbReference type="InterPro" id="IPR014145">
    <property type="entry name" value="LigD_pol_dom"/>
</dbReference>
<evidence type="ECO:0000256" key="1">
    <source>
        <dbReference type="SAM" id="MobiDB-lite"/>
    </source>
</evidence>
<keyword evidence="3" id="KW-0436">Ligase</keyword>
<dbReference type="InterPro" id="IPR052171">
    <property type="entry name" value="NHEJ_LigD"/>
</dbReference>
<proteinExistence type="predicted"/>
<dbReference type="AlphaFoldDB" id="A0A640SLY3"/>
<feature type="region of interest" description="Disordered" evidence="1">
    <location>
        <begin position="287"/>
        <end position="325"/>
    </location>
</feature>
<dbReference type="RefSeq" id="WP_229894029.1">
    <property type="nucleotide sequence ID" value="NZ_BLIO01000001.1"/>
</dbReference>
<feature type="compositionally biased region" description="Low complexity" evidence="1">
    <location>
        <begin position="292"/>
        <end position="305"/>
    </location>
</feature>
<feature type="domain" description="DNA ligase D polymerase" evidence="2">
    <location>
        <begin position="28"/>
        <end position="280"/>
    </location>
</feature>